<sequence>MTEPITVDLPKPAFPRSAPLSSPGPAPAPTPALAPIIALLPRVDSPPKPVDAPPKLADIPLKPEAPKPTAAAPTPEAPKPAAALAPEAPKPVAAVPAPAAPRPEAPKPVAATPAPPAPKPAASAPTAPKPEAPKPMATTPATNTPPSPSAPAAASVVNGAVPMHWGKKQLVVGASAVFSILAGIGAVRLMFPAKPASTPDTPATTWAAAQPTSTEKSPPQPVPAVLPPVGTTDGDRQQNVSSGQLPGSIPVVPIVPDTPAPVLVPLPKDNRDRGLAKSEPGIGSRPNNPPANRDSRDSTTQTRVEIPAYPPPNVVPIGLSEPNVQPVPPAPVSPPAQPAPVGGSVTPAAPSVTPAAPPGVILPSALPVPSSTPPPPTNTTPPPPSIPDFPPDFGNQPTPAALPKPQTPIGGAGRSSGAPITVTPLPTPPATTPNLNVPVAPVNVPTPPPPTGVDLLPAVPATGPGQFGPSSATPKGPIKPSDPSTQNTTPPIVPQPLLPPASTSGLPPVPPAVTLNPIPVIPIGQTNPADAKPPVPTLEPKAPTGFEDPKQPAKLPIPGAGGERPKPSIEPPLPAPVGSSTGFSKASGTTEVRPVVPTSPPQTAFDVDLHEPKANDTYESISLEFYNDRRYAAALQKYNKNKPLTGGGMIEVPPIYVLRKQSPTPASAPPAAQPQWGPVRGAGEAPVRAIGANRGVYVVTQSGMTMKDVARIKLGSEKRWPDIYDLNPQLLPNNLPAGSELKLPPDAQP</sequence>
<feature type="region of interest" description="Disordered" evidence="1">
    <location>
        <begin position="524"/>
        <end position="607"/>
    </location>
</feature>
<evidence type="ECO:0000256" key="1">
    <source>
        <dbReference type="SAM" id="MobiDB-lite"/>
    </source>
</evidence>
<feature type="compositionally biased region" description="Low complexity" evidence="1">
    <location>
        <begin position="339"/>
        <end position="354"/>
    </location>
</feature>
<proteinExistence type="predicted"/>
<gene>
    <name evidence="2" type="ORF">FTUN_3736</name>
</gene>
<feature type="compositionally biased region" description="Pro residues" evidence="1">
    <location>
        <begin position="325"/>
        <end position="338"/>
    </location>
</feature>
<dbReference type="AlphaFoldDB" id="A0A6M5YRW6"/>
<feature type="compositionally biased region" description="Pro residues" evidence="1">
    <location>
        <begin position="22"/>
        <end position="32"/>
    </location>
</feature>
<dbReference type="Proteomes" id="UP000503447">
    <property type="component" value="Chromosome"/>
</dbReference>
<feature type="compositionally biased region" description="Low complexity" evidence="1">
    <location>
        <begin position="196"/>
        <end position="214"/>
    </location>
</feature>
<feature type="compositionally biased region" description="Polar residues" evidence="1">
    <location>
        <begin position="578"/>
        <end position="590"/>
    </location>
</feature>
<dbReference type="PRINTS" id="PR01217">
    <property type="entry name" value="PRICHEXTENSN"/>
</dbReference>
<name>A0A6M5YRW6_9BACT</name>
<feature type="region of interest" description="Disordered" evidence="1">
    <location>
        <begin position="1"/>
        <end position="153"/>
    </location>
</feature>
<feature type="region of interest" description="Disordered" evidence="1">
    <location>
        <begin position="729"/>
        <end position="749"/>
    </location>
</feature>
<feature type="compositionally biased region" description="Low complexity" evidence="1">
    <location>
        <begin position="67"/>
        <end position="97"/>
    </location>
</feature>
<dbReference type="KEGG" id="ftj:FTUN_3736"/>
<feature type="compositionally biased region" description="Low complexity" evidence="1">
    <location>
        <begin position="432"/>
        <end position="443"/>
    </location>
</feature>
<evidence type="ECO:0000313" key="3">
    <source>
        <dbReference type="Proteomes" id="UP000503447"/>
    </source>
</evidence>
<keyword evidence="3" id="KW-1185">Reference proteome</keyword>
<feature type="region of interest" description="Disordered" evidence="1">
    <location>
        <begin position="196"/>
        <end position="510"/>
    </location>
</feature>
<reference evidence="3" key="1">
    <citation type="submission" date="2020-05" db="EMBL/GenBank/DDBJ databases">
        <title>Frigoriglobus tundricola gen. nov., sp. nov., a psychrotolerant cellulolytic planctomycete of the family Gemmataceae with two divergent copies of 16S rRNA gene.</title>
        <authorList>
            <person name="Kulichevskaya I.S."/>
            <person name="Ivanova A.A."/>
            <person name="Naumoff D.G."/>
            <person name="Beletsky A.V."/>
            <person name="Rijpstra W.I.C."/>
            <person name="Sinninghe Damste J.S."/>
            <person name="Mardanov A.V."/>
            <person name="Ravin N.V."/>
            <person name="Dedysh S.N."/>
        </authorList>
    </citation>
    <scope>NUCLEOTIDE SEQUENCE [LARGE SCALE GENOMIC DNA]</scope>
    <source>
        <strain evidence="3">PL17</strain>
    </source>
</reference>
<evidence type="ECO:0000313" key="2">
    <source>
        <dbReference type="EMBL" id="QJW96180.1"/>
    </source>
</evidence>
<feature type="compositionally biased region" description="Pro residues" evidence="1">
    <location>
        <begin position="370"/>
        <end position="390"/>
    </location>
</feature>
<organism evidence="2 3">
    <name type="scientific">Frigoriglobus tundricola</name>
    <dbReference type="NCBI Taxonomy" id="2774151"/>
    <lineage>
        <taxon>Bacteria</taxon>
        <taxon>Pseudomonadati</taxon>
        <taxon>Planctomycetota</taxon>
        <taxon>Planctomycetia</taxon>
        <taxon>Gemmatales</taxon>
        <taxon>Gemmataceae</taxon>
        <taxon>Frigoriglobus</taxon>
    </lineage>
</organism>
<accession>A0A6M5YRW6</accession>
<dbReference type="EMBL" id="CP053452">
    <property type="protein sequence ID" value="QJW96180.1"/>
    <property type="molecule type" value="Genomic_DNA"/>
</dbReference>
<protein>
    <submittedName>
        <fullName evidence="2">Uncharacterized protein</fullName>
    </submittedName>
</protein>